<dbReference type="PANTHER" id="PTHR44688">
    <property type="entry name" value="DNA-BINDING TRANSCRIPTIONAL ACTIVATOR DEVR_DOSR"/>
    <property type="match status" value="1"/>
</dbReference>
<dbReference type="SUPFAM" id="SSF46894">
    <property type="entry name" value="C-terminal effector domain of the bipartite response regulators"/>
    <property type="match status" value="1"/>
</dbReference>
<dbReference type="Pfam" id="PF13581">
    <property type="entry name" value="HATPase_c_2"/>
    <property type="match status" value="1"/>
</dbReference>
<evidence type="ECO:0000259" key="4">
    <source>
        <dbReference type="PROSITE" id="PS50043"/>
    </source>
</evidence>
<dbReference type="Pfam" id="PF00196">
    <property type="entry name" value="GerE"/>
    <property type="match status" value="1"/>
</dbReference>
<dbReference type="SUPFAM" id="SSF55785">
    <property type="entry name" value="PYP-like sensor domain (PAS domain)"/>
    <property type="match status" value="1"/>
</dbReference>
<sequence>MERATTMRQIARLLETLSALPLNVAVVGPDGLIGEVNRGWRDFAAANGLRTPDAGVGTNYFEVCDADLADSLRELVARRREVFTCVYPCHAPDRVRWMLLVALPLQSRPPTGLMIMHLDFTGVLPADLVASRVRESHLPEPSLGAAFAPFVSVIEQTILRTLGGGSAAAPPRPSESAAPELAVEKAQIADRLAARQREVLALLGQGKSNAEIADLLGISMNTAKLHVAAILRRLGLGNRMQAVASHLLAETAAGIQTLRSLQERAALDGAGDGVPFGRILHDICERIAQQMRRTRVFELVVDVAPDCRVPSSQVVRLALLTSELVINAIKHAHPAGLPGLVEIACRVDADGTAVLTVLDDGIGLPVDFDPVHDGGFGLGMIRALARPLGAILTFESTGLGLLVTATVPPPAARH</sequence>
<evidence type="ECO:0000313" key="6">
    <source>
        <dbReference type="Proteomes" id="UP000248863"/>
    </source>
</evidence>
<dbReference type="PANTHER" id="PTHR44688:SF16">
    <property type="entry name" value="DNA-BINDING TRANSCRIPTIONAL ACTIVATOR DEVR_DOSR"/>
    <property type="match status" value="1"/>
</dbReference>
<comment type="caution">
    <text evidence="5">The sequence shown here is derived from an EMBL/GenBank/DDBJ whole genome shotgun (WGS) entry which is preliminary data.</text>
</comment>
<evidence type="ECO:0000256" key="2">
    <source>
        <dbReference type="ARBA" id="ARBA00023125"/>
    </source>
</evidence>
<keyword evidence="2" id="KW-0238">DNA-binding</keyword>
<dbReference type="InterPro" id="IPR036388">
    <property type="entry name" value="WH-like_DNA-bd_sf"/>
</dbReference>
<dbReference type="GO" id="GO:0003677">
    <property type="term" value="F:DNA binding"/>
    <property type="evidence" value="ECO:0007669"/>
    <property type="project" value="UniProtKB-KW"/>
</dbReference>
<name>A0A327KBI9_9BRAD</name>
<evidence type="ECO:0000313" key="5">
    <source>
        <dbReference type="EMBL" id="RAI35336.1"/>
    </source>
</evidence>
<dbReference type="AlphaFoldDB" id="A0A327KBI9"/>
<dbReference type="InterPro" id="IPR000792">
    <property type="entry name" value="Tscrpt_reg_LuxR_C"/>
</dbReference>
<evidence type="ECO:0000256" key="1">
    <source>
        <dbReference type="ARBA" id="ARBA00023015"/>
    </source>
</evidence>
<evidence type="ECO:0000256" key="3">
    <source>
        <dbReference type="ARBA" id="ARBA00023163"/>
    </source>
</evidence>
<accession>A0A327KBI9</accession>
<dbReference type="EMBL" id="NPEU01000265">
    <property type="protein sequence ID" value="RAI35336.1"/>
    <property type="molecule type" value="Genomic_DNA"/>
</dbReference>
<dbReference type="SMART" id="SM00421">
    <property type="entry name" value="HTH_LUXR"/>
    <property type="match status" value="1"/>
</dbReference>
<dbReference type="InterPro" id="IPR035965">
    <property type="entry name" value="PAS-like_dom_sf"/>
</dbReference>
<dbReference type="Gene3D" id="1.10.10.10">
    <property type="entry name" value="Winged helix-like DNA-binding domain superfamily/Winged helix DNA-binding domain"/>
    <property type="match status" value="1"/>
</dbReference>
<dbReference type="PRINTS" id="PR00038">
    <property type="entry name" value="HTHLUXR"/>
</dbReference>
<dbReference type="InterPro" id="IPR016032">
    <property type="entry name" value="Sig_transdc_resp-reg_C-effctor"/>
</dbReference>
<dbReference type="Gene3D" id="3.30.565.10">
    <property type="entry name" value="Histidine kinase-like ATPase, C-terminal domain"/>
    <property type="match status" value="1"/>
</dbReference>
<dbReference type="InterPro" id="IPR003594">
    <property type="entry name" value="HATPase_dom"/>
</dbReference>
<dbReference type="SMART" id="SM00387">
    <property type="entry name" value="HATPase_c"/>
    <property type="match status" value="1"/>
</dbReference>
<dbReference type="CDD" id="cd06170">
    <property type="entry name" value="LuxR_C_like"/>
    <property type="match status" value="1"/>
</dbReference>
<dbReference type="InterPro" id="IPR036890">
    <property type="entry name" value="HATPase_C_sf"/>
</dbReference>
<reference evidence="5 6" key="1">
    <citation type="submission" date="2017-07" db="EMBL/GenBank/DDBJ databases">
        <title>Draft Genome Sequences of Select Purple Nonsulfur Bacteria.</title>
        <authorList>
            <person name="Lasarre B."/>
            <person name="Mckinlay J.B."/>
        </authorList>
    </citation>
    <scope>NUCLEOTIDE SEQUENCE [LARGE SCALE GENOMIC DNA]</scope>
    <source>
        <strain evidence="5 6">DSM 11907</strain>
    </source>
</reference>
<gene>
    <name evidence="5" type="ORF">CH338_19395</name>
</gene>
<keyword evidence="6" id="KW-1185">Reference proteome</keyword>
<dbReference type="SUPFAM" id="SSF55874">
    <property type="entry name" value="ATPase domain of HSP90 chaperone/DNA topoisomerase II/histidine kinase"/>
    <property type="match status" value="1"/>
</dbReference>
<organism evidence="5 6">
    <name type="scientific">Rhodoplanes elegans</name>
    <dbReference type="NCBI Taxonomy" id="29408"/>
    <lineage>
        <taxon>Bacteria</taxon>
        <taxon>Pseudomonadati</taxon>
        <taxon>Pseudomonadota</taxon>
        <taxon>Alphaproteobacteria</taxon>
        <taxon>Hyphomicrobiales</taxon>
        <taxon>Nitrobacteraceae</taxon>
        <taxon>Rhodoplanes</taxon>
    </lineage>
</organism>
<keyword evidence="3" id="KW-0804">Transcription</keyword>
<dbReference type="GO" id="GO:0006355">
    <property type="term" value="P:regulation of DNA-templated transcription"/>
    <property type="evidence" value="ECO:0007669"/>
    <property type="project" value="InterPro"/>
</dbReference>
<keyword evidence="1" id="KW-0805">Transcription regulation</keyword>
<protein>
    <recommendedName>
        <fullName evidence="4">HTH luxR-type domain-containing protein</fullName>
    </recommendedName>
</protein>
<feature type="domain" description="HTH luxR-type" evidence="4">
    <location>
        <begin position="185"/>
        <end position="250"/>
    </location>
</feature>
<dbReference type="PROSITE" id="PS50043">
    <property type="entry name" value="HTH_LUXR_2"/>
    <property type="match status" value="1"/>
</dbReference>
<dbReference type="Proteomes" id="UP000248863">
    <property type="component" value="Unassembled WGS sequence"/>
</dbReference>
<proteinExistence type="predicted"/>